<evidence type="ECO:0000256" key="8">
    <source>
        <dbReference type="ARBA" id="ARBA00048679"/>
    </source>
</evidence>
<keyword evidence="3" id="KW-0808">Transferase</keyword>
<evidence type="ECO:0000259" key="10">
    <source>
        <dbReference type="PROSITE" id="PS50011"/>
    </source>
</evidence>
<dbReference type="InterPro" id="IPR000719">
    <property type="entry name" value="Prot_kinase_dom"/>
</dbReference>
<dbReference type="InterPro" id="IPR011009">
    <property type="entry name" value="Kinase-like_dom_sf"/>
</dbReference>
<dbReference type="PROSITE" id="PS00107">
    <property type="entry name" value="PROTEIN_KINASE_ATP"/>
    <property type="match status" value="1"/>
</dbReference>
<dbReference type="OrthoDB" id="5979581at2759"/>
<name>A0A6A6QL14_9PEZI</name>
<dbReference type="SUPFAM" id="SSF56112">
    <property type="entry name" value="Protein kinase-like (PK-like)"/>
    <property type="match status" value="1"/>
</dbReference>
<feature type="domain" description="Protein kinase" evidence="10">
    <location>
        <begin position="62"/>
        <end position="389"/>
    </location>
</feature>
<dbReference type="InterPro" id="IPR017441">
    <property type="entry name" value="Protein_kinase_ATP_BS"/>
</dbReference>
<dbReference type="GO" id="GO:0000245">
    <property type="term" value="P:spliceosomal complex assembly"/>
    <property type="evidence" value="ECO:0007669"/>
    <property type="project" value="TreeGrafter"/>
</dbReference>
<sequence length="396" mass="45487">MNTFLKTIRGFTRRPASSLRRVGSSKFANLDKAVKIEEEWMPHYEKSVYYPVRIGDLFQNRYKVVSKLGYGANSTVWFCRDLGRQHNYVALKVCITSSVVNREVEIYKHIAARPKYGGEMFVRTMQDSFEIKGPAGIHQCLVQEPLLASLYELQHTLNPASLTEELLKESLKEIFAGLEFLHSGANVVHTDLQARNIMIACSDPTVFEEWEKAEQEEPSPRKVDGDRVVYQSRNFDLRNFLRGVGRCVIADLGTTRIGKQHDGFIQPEIYRAPEVMLCMPWGPPADIWNVGVMIWDLFEEGHLFSPGGDDRKLSNARMLGEMIALLGPPSQEFLHRDDETLIPDYSLEDCEIYLEGNNKALFMSFMRKMLQWEPEKRATALELLQDEWLNSPTRED</sequence>
<dbReference type="PROSITE" id="PS50011">
    <property type="entry name" value="PROTEIN_KINASE_DOM"/>
    <property type="match status" value="1"/>
</dbReference>
<dbReference type="AlphaFoldDB" id="A0A6A6QL14"/>
<comment type="catalytic activity">
    <reaction evidence="8">
        <text>L-seryl-[protein] + ATP = O-phospho-L-seryl-[protein] + ADP + H(+)</text>
        <dbReference type="Rhea" id="RHEA:17989"/>
        <dbReference type="Rhea" id="RHEA-COMP:9863"/>
        <dbReference type="Rhea" id="RHEA-COMP:11604"/>
        <dbReference type="ChEBI" id="CHEBI:15378"/>
        <dbReference type="ChEBI" id="CHEBI:29999"/>
        <dbReference type="ChEBI" id="CHEBI:30616"/>
        <dbReference type="ChEBI" id="CHEBI:83421"/>
        <dbReference type="ChEBI" id="CHEBI:456216"/>
        <dbReference type="EC" id="2.7.11.1"/>
    </reaction>
</comment>
<evidence type="ECO:0000313" key="11">
    <source>
        <dbReference type="EMBL" id="KAF2493025.1"/>
    </source>
</evidence>
<gene>
    <name evidence="11" type="ORF">BU16DRAFT_551675</name>
</gene>
<dbReference type="InterPro" id="IPR051334">
    <property type="entry name" value="SRPK"/>
</dbReference>
<keyword evidence="6 9" id="KW-0067">ATP-binding</keyword>
<evidence type="ECO:0000256" key="2">
    <source>
        <dbReference type="ARBA" id="ARBA00022527"/>
    </source>
</evidence>
<dbReference type="PANTHER" id="PTHR47634">
    <property type="entry name" value="PROTEIN KINASE DOMAIN-CONTAINING PROTEIN-RELATED"/>
    <property type="match status" value="1"/>
</dbReference>
<evidence type="ECO:0000256" key="4">
    <source>
        <dbReference type="ARBA" id="ARBA00022741"/>
    </source>
</evidence>
<dbReference type="EMBL" id="MU004193">
    <property type="protein sequence ID" value="KAF2493025.1"/>
    <property type="molecule type" value="Genomic_DNA"/>
</dbReference>
<keyword evidence="5 11" id="KW-0418">Kinase</keyword>
<dbReference type="Pfam" id="PF00069">
    <property type="entry name" value="Pkinase"/>
    <property type="match status" value="2"/>
</dbReference>
<proteinExistence type="predicted"/>
<evidence type="ECO:0000256" key="3">
    <source>
        <dbReference type="ARBA" id="ARBA00022679"/>
    </source>
</evidence>
<evidence type="ECO:0000256" key="7">
    <source>
        <dbReference type="ARBA" id="ARBA00047899"/>
    </source>
</evidence>
<evidence type="ECO:0000256" key="9">
    <source>
        <dbReference type="PROSITE-ProRule" id="PRU10141"/>
    </source>
</evidence>
<evidence type="ECO:0000313" key="12">
    <source>
        <dbReference type="Proteomes" id="UP000799750"/>
    </source>
</evidence>
<reference evidence="11" key="1">
    <citation type="journal article" date="2020" name="Stud. Mycol.">
        <title>101 Dothideomycetes genomes: a test case for predicting lifestyles and emergence of pathogens.</title>
        <authorList>
            <person name="Haridas S."/>
            <person name="Albert R."/>
            <person name="Binder M."/>
            <person name="Bloem J."/>
            <person name="Labutti K."/>
            <person name="Salamov A."/>
            <person name="Andreopoulos B."/>
            <person name="Baker S."/>
            <person name="Barry K."/>
            <person name="Bills G."/>
            <person name="Bluhm B."/>
            <person name="Cannon C."/>
            <person name="Castanera R."/>
            <person name="Culley D."/>
            <person name="Daum C."/>
            <person name="Ezra D."/>
            <person name="Gonzalez J."/>
            <person name="Henrissat B."/>
            <person name="Kuo A."/>
            <person name="Liang C."/>
            <person name="Lipzen A."/>
            <person name="Lutzoni F."/>
            <person name="Magnuson J."/>
            <person name="Mondo S."/>
            <person name="Nolan M."/>
            <person name="Ohm R."/>
            <person name="Pangilinan J."/>
            <person name="Park H.-J."/>
            <person name="Ramirez L."/>
            <person name="Alfaro M."/>
            <person name="Sun H."/>
            <person name="Tritt A."/>
            <person name="Yoshinaga Y."/>
            <person name="Zwiers L.-H."/>
            <person name="Turgeon B."/>
            <person name="Goodwin S."/>
            <person name="Spatafora J."/>
            <person name="Crous P."/>
            <person name="Grigoriev I."/>
        </authorList>
    </citation>
    <scope>NUCLEOTIDE SEQUENCE</scope>
    <source>
        <strain evidence="11">CBS 269.34</strain>
    </source>
</reference>
<dbReference type="GO" id="GO:0004674">
    <property type="term" value="F:protein serine/threonine kinase activity"/>
    <property type="evidence" value="ECO:0007669"/>
    <property type="project" value="UniProtKB-KW"/>
</dbReference>
<dbReference type="SMART" id="SM00220">
    <property type="entry name" value="S_TKc"/>
    <property type="match status" value="1"/>
</dbReference>
<evidence type="ECO:0000256" key="1">
    <source>
        <dbReference type="ARBA" id="ARBA00012513"/>
    </source>
</evidence>
<evidence type="ECO:0000256" key="5">
    <source>
        <dbReference type="ARBA" id="ARBA00022777"/>
    </source>
</evidence>
<organism evidence="11 12">
    <name type="scientific">Lophium mytilinum</name>
    <dbReference type="NCBI Taxonomy" id="390894"/>
    <lineage>
        <taxon>Eukaryota</taxon>
        <taxon>Fungi</taxon>
        <taxon>Dikarya</taxon>
        <taxon>Ascomycota</taxon>
        <taxon>Pezizomycotina</taxon>
        <taxon>Dothideomycetes</taxon>
        <taxon>Pleosporomycetidae</taxon>
        <taxon>Mytilinidiales</taxon>
        <taxon>Mytilinidiaceae</taxon>
        <taxon>Lophium</taxon>
    </lineage>
</organism>
<keyword evidence="4 9" id="KW-0547">Nucleotide-binding</keyword>
<comment type="catalytic activity">
    <reaction evidence="7">
        <text>L-threonyl-[protein] + ATP = O-phospho-L-threonyl-[protein] + ADP + H(+)</text>
        <dbReference type="Rhea" id="RHEA:46608"/>
        <dbReference type="Rhea" id="RHEA-COMP:11060"/>
        <dbReference type="Rhea" id="RHEA-COMP:11605"/>
        <dbReference type="ChEBI" id="CHEBI:15378"/>
        <dbReference type="ChEBI" id="CHEBI:30013"/>
        <dbReference type="ChEBI" id="CHEBI:30616"/>
        <dbReference type="ChEBI" id="CHEBI:61977"/>
        <dbReference type="ChEBI" id="CHEBI:456216"/>
        <dbReference type="EC" id="2.7.11.1"/>
    </reaction>
</comment>
<protein>
    <recommendedName>
        <fullName evidence="1">non-specific serine/threonine protein kinase</fullName>
        <ecNumber evidence="1">2.7.11.1</ecNumber>
    </recommendedName>
</protein>
<dbReference type="Proteomes" id="UP000799750">
    <property type="component" value="Unassembled WGS sequence"/>
</dbReference>
<keyword evidence="12" id="KW-1185">Reference proteome</keyword>
<accession>A0A6A6QL14</accession>
<dbReference type="Gene3D" id="3.30.200.20">
    <property type="entry name" value="Phosphorylase Kinase, domain 1"/>
    <property type="match status" value="1"/>
</dbReference>
<feature type="binding site" evidence="9">
    <location>
        <position position="92"/>
    </location>
    <ligand>
        <name>ATP</name>
        <dbReference type="ChEBI" id="CHEBI:30616"/>
    </ligand>
</feature>
<keyword evidence="2" id="KW-0723">Serine/threonine-protein kinase</keyword>
<dbReference type="Gene3D" id="1.10.510.10">
    <property type="entry name" value="Transferase(Phosphotransferase) domain 1"/>
    <property type="match status" value="1"/>
</dbReference>
<dbReference type="PANTHER" id="PTHR47634:SF9">
    <property type="entry name" value="PROTEIN KINASE DOMAIN-CONTAINING PROTEIN-RELATED"/>
    <property type="match status" value="1"/>
</dbReference>
<evidence type="ECO:0000256" key="6">
    <source>
        <dbReference type="ARBA" id="ARBA00022840"/>
    </source>
</evidence>
<dbReference type="EC" id="2.7.11.1" evidence="1"/>
<dbReference type="GO" id="GO:0050684">
    <property type="term" value="P:regulation of mRNA processing"/>
    <property type="evidence" value="ECO:0007669"/>
    <property type="project" value="TreeGrafter"/>
</dbReference>
<dbReference type="GO" id="GO:0005524">
    <property type="term" value="F:ATP binding"/>
    <property type="evidence" value="ECO:0007669"/>
    <property type="project" value="UniProtKB-UniRule"/>
</dbReference>